<organism evidence="1">
    <name type="scientific">Anguilla anguilla</name>
    <name type="common">European freshwater eel</name>
    <name type="synonym">Muraena anguilla</name>
    <dbReference type="NCBI Taxonomy" id="7936"/>
    <lineage>
        <taxon>Eukaryota</taxon>
        <taxon>Metazoa</taxon>
        <taxon>Chordata</taxon>
        <taxon>Craniata</taxon>
        <taxon>Vertebrata</taxon>
        <taxon>Euteleostomi</taxon>
        <taxon>Actinopterygii</taxon>
        <taxon>Neopterygii</taxon>
        <taxon>Teleostei</taxon>
        <taxon>Anguilliformes</taxon>
        <taxon>Anguillidae</taxon>
        <taxon>Anguilla</taxon>
    </lineage>
</organism>
<evidence type="ECO:0000313" key="1">
    <source>
        <dbReference type="EMBL" id="JAI07062.1"/>
    </source>
</evidence>
<dbReference type="AlphaFoldDB" id="A0A0E9XXA0"/>
<dbReference type="EMBL" id="GBXM01001516">
    <property type="protein sequence ID" value="JAI07062.1"/>
    <property type="molecule type" value="Transcribed_RNA"/>
</dbReference>
<reference evidence="1" key="2">
    <citation type="journal article" date="2015" name="Fish Shellfish Immunol.">
        <title>Early steps in the European eel (Anguilla anguilla)-Vibrio vulnificus interaction in the gills: Role of the RtxA13 toxin.</title>
        <authorList>
            <person name="Callol A."/>
            <person name="Pajuelo D."/>
            <person name="Ebbesson L."/>
            <person name="Teles M."/>
            <person name="MacKenzie S."/>
            <person name="Amaro C."/>
        </authorList>
    </citation>
    <scope>NUCLEOTIDE SEQUENCE</scope>
</reference>
<reference evidence="1" key="1">
    <citation type="submission" date="2014-11" db="EMBL/GenBank/DDBJ databases">
        <authorList>
            <person name="Amaro Gonzalez C."/>
        </authorList>
    </citation>
    <scope>NUCLEOTIDE SEQUENCE</scope>
</reference>
<protein>
    <submittedName>
        <fullName evidence="1">Uncharacterized protein</fullName>
    </submittedName>
</protein>
<sequence>MCLLFPFSYFMHYIIISITIHKVECTQYKKGIILYCV</sequence>
<name>A0A0E9XXA0_ANGAN</name>
<accession>A0A0E9XXA0</accession>
<proteinExistence type="predicted"/>